<dbReference type="GO" id="GO:0046514">
    <property type="term" value="P:ceramide catabolic process"/>
    <property type="evidence" value="ECO:0007669"/>
    <property type="project" value="InterPro"/>
</dbReference>
<proteinExistence type="inferred from homology"/>
<sequence>MTNSNYKIGVARVAFDMSKFMGRTLMGYNSNDQIADGQDSTLFARAFVVSDDKTTIALVVADIWACTGAIRRKVLELVDAGQIGSQIPHDAIMISATHTHAGPSGISDHRLFSLMTGGYSQSVVDEIAGKIHQALVEALHARVPGGIRQISARADPDKALWGGQRSNAAYQANTAENKDQINWENLFNINMLHLYREESSQYTLGIIAWLPVHNTAFGNTNTKLSGDIFGKAADIIERESTALIPDDYKWTVKPGEIPVVAGLINAASGDISPKMVRDGEGWKRRDVPSETALKDTLGTQIAKAVMSAWAPDAVTCDTHHAPIAVPIVGPLKFALVDKDMTSWNGKTNPWVADRDPNKNYPRVKYPQETQQDVQTYTGALGLSTFAGSSADGPGPMGLREGIRDDDMQTDERVIQAALLMMSQRANASDILSFVGLTVGPALALVALVAAVPPLGLLVTVLGGFGVTAAVASAVVLIVKDVKSMQAEPLDVGADYVDGHKPKPITLRTAKIGPSVLPVQLIRIADVSMVGFPGEITTLAGRHIQLAVVNGAANGGAAVGFVNINSCTNAYSQYVTTPEEYDTQHYEGASTVFGPNTMDAYAAHFYELSKSMG</sequence>
<dbReference type="RefSeq" id="WP_164129848.1">
    <property type="nucleotide sequence ID" value="NZ_JAAGOX010000016.1"/>
</dbReference>
<dbReference type="GO" id="GO:0016020">
    <property type="term" value="C:membrane"/>
    <property type="evidence" value="ECO:0007669"/>
    <property type="project" value="GOC"/>
</dbReference>
<feature type="binding site" evidence="2">
    <location>
        <position position="213"/>
    </location>
    <ligand>
        <name>Zn(2+)</name>
        <dbReference type="ChEBI" id="CHEBI:29105"/>
    </ligand>
</feature>
<comment type="caution">
    <text evidence="6">The sequence shown here is derived from an EMBL/GenBank/DDBJ whole genome shotgun (WGS) entry which is preliminary data.</text>
</comment>
<gene>
    <name evidence="6" type="ORF">G0P99_11385</name>
</gene>
<feature type="binding site" evidence="2">
    <location>
        <position position="534"/>
    </location>
    <ligand>
        <name>Zn(2+)</name>
        <dbReference type="ChEBI" id="CHEBI:29105"/>
    </ligand>
</feature>
<dbReference type="AlphaFoldDB" id="A0A6B2NT22"/>
<dbReference type="Pfam" id="PF04734">
    <property type="entry name" value="Ceramidase_alk"/>
    <property type="match status" value="2"/>
</dbReference>
<feature type="binding site" evidence="2">
    <location>
        <position position="98"/>
    </location>
    <ligand>
        <name>Zn(2+)</name>
        <dbReference type="ChEBI" id="CHEBI:29105"/>
    </ligand>
</feature>
<comment type="cofactor">
    <cofactor evidence="2">
        <name>Zn(2+)</name>
        <dbReference type="ChEBI" id="CHEBI:29105"/>
    </cofactor>
    <text evidence="2">Binds 1 zinc ion per subunit.</text>
</comment>
<evidence type="ECO:0000256" key="2">
    <source>
        <dbReference type="PIRSR" id="PIRSR606823-2"/>
    </source>
</evidence>
<keyword evidence="4" id="KW-0812">Transmembrane</keyword>
<keyword evidence="4" id="KW-0472">Membrane</keyword>
<feature type="transmembrane region" description="Helical" evidence="4">
    <location>
        <begin position="430"/>
        <end position="450"/>
    </location>
</feature>
<evidence type="ECO:0000256" key="4">
    <source>
        <dbReference type="SAM" id="Phobius"/>
    </source>
</evidence>
<dbReference type="PANTHER" id="PTHR12670:SF1">
    <property type="entry name" value="NEUTRAL CERAMIDASE"/>
    <property type="match status" value="1"/>
</dbReference>
<feature type="transmembrane region" description="Helical" evidence="4">
    <location>
        <begin position="456"/>
        <end position="478"/>
    </location>
</feature>
<organism evidence="6">
    <name type="scientific">Ruegeria sp. PrR005</name>
    <dbReference type="NCBI Taxonomy" id="2706882"/>
    <lineage>
        <taxon>Bacteria</taxon>
        <taxon>Pseudomonadati</taxon>
        <taxon>Pseudomonadota</taxon>
        <taxon>Alphaproteobacteria</taxon>
        <taxon>Rhodobacterales</taxon>
        <taxon>Roseobacteraceae</taxon>
        <taxon>Ruegeria</taxon>
    </lineage>
</organism>
<feature type="binding site" evidence="2">
    <location>
        <position position="573"/>
    </location>
    <ligand>
        <name>Zn(2+)</name>
        <dbReference type="ChEBI" id="CHEBI:29105"/>
    </ligand>
</feature>
<keyword evidence="3" id="KW-0746">Sphingolipid metabolism</keyword>
<feature type="domain" description="Neutral/alkaline non-lysosomal ceramidase N-terminal" evidence="5">
    <location>
        <begin position="19"/>
        <end position="420"/>
    </location>
</feature>
<keyword evidence="4" id="KW-1133">Transmembrane helix</keyword>
<dbReference type="EC" id="3.5.1.23" evidence="3"/>
<comment type="similarity">
    <text evidence="3">Belongs to the neutral ceramidase family.</text>
</comment>
<dbReference type="GO" id="GO:0046512">
    <property type="term" value="P:sphingosine biosynthetic process"/>
    <property type="evidence" value="ECO:0007669"/>
    <property type="project" value="TreeGrafter"/>
</dbReference>
<protein>
    <recommendedName>
        <fullName evidence="3">Neutral ceramidase</fullName>
        <ecNumber evidence="3">3.5.1.23</ecNumber>
    </recommendedName>
</protein>
<dbReference type="PANTHER" id="PTHR12670">
    <property type="entry name" value="CERAMIDASE"/>
    <property type="match status" value="1"/>
</dbReference>
<accession>A0A6B2NT22</accession>
<dbReference type="GO" id="GO:0005576">
    <property type="term" value="C:extracellular region"/>
    <property type="evidence" value="ECO:0007669"/>
    <property type="project" value="TreeGrafter"/>
</dbReference>
<dbReference type="InterPro" id="IPR006823">
    <property type="entry name" value="Ceramidase_alk"/>
</dbReference>
<evidence type="ECO:0000259" key="5">
    <source>
        <dbReference type="Pfam" id="PF04734"/>
    </source>
</evidence>
<keyword evidence="3" id="KW-0378">Hydrolase</keyword>
<keyword evidence="2" id="KW-0479">Metal-binding</keyword>
<feature type="active site" description="Nucleophile" evidence="1">
    <location>
        <position position="272"/>
    </location>
</feature>
<name>A0A6B2NT22_9RHOB</name>
<comment type="catalytic activity">
    <reaction evidence="3">
        <text>an N-acylsphing-4-enine + H2O = sphing-4-enine + a fatty acid</text>
        <dbReference type="Rhea" id="RHEA:20856"/>
        <dbReference type="ChEBI" id="CHEBI:15377"/>
        <dbReference type="ChEBI" id="CHEBI:28868"/>
        <dbReference type="ChEBI" id="CHEBI:52639"/>
        <dbReference type="ChEBI" id="CHEBI:57756"/>
        <dbReference type="EC" id="3.5.1.23"/>
    </reaction>
</comment>
<dbReference type="EMBL" id="JAAGOX010000016">
    <property type="protein sequence ID" value="NDW45564.1"/>
    <property type="molecule type" value="Genomic_DNA"/>
</dbReference>
<evidence type="ECO:0000256" key="3">
    <source>
        <dbReference type="RuleBase" id="RU366019"/>
    </source>
</evidence>
<keyword evidence="2" id="KW-0862">Zinc</keyword>
<dbReference type="GO" id="GO:0046872">
    <property type="term" value="F:metal ion binding"/>
    <property type="evidence" value="ECO:0007669"/>
    <property type="project" value="UniProtKB-KW"/>
</dbReference>
<feature type="domain" description="Neutral/alkaline non-lysosomal ceramidase N-terminal" evidence="5">
    <location>
        <begin position="493"/>
        <end position="601"/>
    </location>
</feature>
<reference evidence="6" key="1">
    <citation type="submission" date="2020-02" db="EMBL/GenBank/DDBJ databases">
        <title>Delineation of the pyrene-degrading pathway in Roseobacter clade bacteria by genomic analysis.</title>
        <authorList>
            <person name="Zhou H."/>
            <person name="Wang H."/>
        </authorList>
    </citation>
    <scope>NUCLEOTIDE SEQUENCE</scope>
    <source>
        <strain evidence="6">PrR005</strain>
    </source>
</reference>
<dbReference type="GO" id="GO:0042759">
    <property type="term" value="P:long-chain fatty acid biosynthetic process"/>
    <property type="evidence" value="ECO:0007669"/>
    <property type="project" value="TreeGrafter"/>
</dbReference>
<dbReference type="InterPro" id="IPR031329">
    <property type="entry name" value="NEUT/ALK_ceramidase_N"/>
</dbReference>
<keyword evidence="3" id="KW-0443">Lipid metabolism</keyword>
<evidence type="ECO:0000313" key="6">
    <source>
        <dbReference type="EMBL" id="NDW45564.1"/>
    </source>
</evidence>
<dbReference type="GO" id="GO:0017040">
    <property type="term" value="F:N-acylsphingosine amidohydrolase activity"/>
    <property type="evidence" value="ECO:0007669"/>
    <property type="project" value="UniProtKB-UniRule"/>
</dbReference>
<evidence type="ECO:0000256" key="1">
    <source>
        <dbReference type="PIRSR" id="PIRSR606823-1"/>
    </source>
</evidence>